<dbReference type="OrthoDB" id="9760839at2"/>
<proteinExistence type="predicted"/>
<feature type="transmembrane region" description="Helical" evidence="10">
    <location>
        <begin position="354"/>
        <end position="373"/>
    </location>
</feature>
<evidence type="ECO:0000256" key="10">
    <source>
        <dbReference type="SAM" id="Phobius"/>
    </source>
</evidence>
<evidence type="ECO:0000256" key="5">
    <source>
        <dbReference type="ARBA" id="ARBA00022741"/>
    </source>
</evidence>
<keyword evidence="11" id="KW-0732">Signal</keyword>
<name>A0A418R0S7_9BACT</name>
<keyword evidence="14" id="KW-1185">Reference proteome</keyword>
<evidence type="ECO:0000256" key="1">
    <source>
        <dbReference type="ARBA" id="ARBA00000085"/>
    </source>
</evidence>
<evidence type="ECO:0000256" key="6">
    <source>
        <dbReference type="ARBA" id="ARBA00022777"/>
    </source>
</evidence>
<comment type="catalytic activity">
    <reaction evidence="1">
        <text>ATP + protein L-histidine = ADP + protein N-phospho-L-histidine.</text>
        <dbReference type="EC" id="2.7.13.3"/>
    </reaction>
</comment>
<dbReference type="SMART" id="SM00387">
    <property type="entry name" value="HATPase_c"/>
    <property type="match status" value="1"/>
</dbReference>
<dbReference type="GO" id="GO:0000155">
    <property type="term" value="F:phosphorelay sensor kinase activity"/>
    <property type="evidence" value="ECO:0007669"/>
    <property type="project" value="InterPro"/>
</dbReference>
<evidence type="ECO:0000256" key="7">
    <source>
        <dbReference type="ARBA" id="ARBA00022840"/>
    </source>
</evidence>
<dbReference type="GO" id="GO:0005524">
    <property type="term" value="F:ATP binding"/>
    <property type="evidence" value="ECO:0007669"/>
    <property type="project" value="UniProtKB-KW"/>
</dbReference>
<dbReference type="GO" id="GO:0016020">
    <property type="term" value="C:membrane"/>
    <property type="evidence" value="ECO:0007669"/>
    <property type="project" value="InterPro"/>
</dbReference>
<dbReference type="InterPro" id="IPR011990">
    <property type="entry name" value="TPR-like_helical_dom_sf"/>
</dbReference>
<keyword evidence="5" id="KW-0547">Nucleotide-binding</keyword>
<sequence>MKRFLLLLLGWWGIGGLAQAARPTVRADSLRQLLAVSRPDTNRVNLLVLLAWDQTDYNPLAAITYGQRSRRLAHALGFRRGECRSLLMLGWAFLRSGNYPTAVQSQVEARRLAEQIHYRGGLGHADNGLGFAHLEQQSPRLALQYFFRAMQQAEAIPDSALLTPILGNIGYAYLHLGQLDSARYYTERGYQLDLQQHDWHSEIGDLALLGDIAARQGQEPAARTYYRRAIDRARGMPVSYALCQAWLGLARLARQHGQPEPALRYAGRALHVSQQGGYAKGVLEASNYLAGQYATLGDSARAYAHLRRATGIRDSLFSLNRRVQVQALNFSEELRQQAMAQEGEQAAARLRQQLLLGALAVLGATTGIGYLILSRRHLRRVAELALERQRLERRYSGEMLQIEEKERRRVGADLHDGVGQLLSAARMNLAALQQRLPLVEPLHQELLTTAITTVDESVREIRSISHGLTPVALMEHGLPVALRELLTRLGQSVPGLRAELHLPGPTGPRLELTVETLVFRIAQEALQNVVKHARATAVTVVLERTARELTLRVQDNGRGFVVAAPADHSGLGMHNLRRRARYLNARLRLESAAGRGTTLTLAVPLMTVGRK</sequence>
<keyword evidence="3" id="KW-0597">Phosphoprotein</keyword>
<evidence type="ECO:0000313" key="14">
    <source>
        <dbReference type="Proteomes" id="UP000284250"/>
    </source>
</evidence>
<keyword evidence="8" id="KW-0902">Two-component regulatory system</keyword>
<accession>A0A418R0S7</accession>
<dbReference type="InterPro" id="IPR005467">
    <property type="entry name" value="His_kinase_dom"/>
</dbReference>
<reference evidence="13 14" key="2">
    <citation type="submission" date="2019-01" db="EMBL/GenBank/DDBJ databases">
        <title>Hymenobacter humicola sp. nov., isolated from soils in Antarctica.</title>
        <authorList>
            <person name="Sedlacek I."/>
            <person name="Holochova P."/>
            <person name="Kralova S."/>
            <person name="Pantucek R."/>
            <person name="Stankova E."/>
            <person name="Vrbovska V."/>
            <person name="Kristofova L."/>
            <person name="Svec P."/>
            <person name="Busse H.-J."/>
        </authorList>
    </citation>
    <scope>NUCLEOTIDE SEQUENCE [LARGE SCALE GENOMIC DNA]</scope>
    <source>
        <strain evidence="13 14">CCM 8852</strain>
    </source>
</reference>
<gene>
    <name evidence="13" type="ORF">D0T11_08490</name>
</gene>
<dbReference type="InterPro" id="IPR003594">
    <property type="entry name" value="HATPase_dom"/>
</dbReference>
<dbReference type="Proteomes" id="UP000284250">
    <property type="component" value="Unassembled WGS sequence"/>
</dbReference>
<dbReference type="SMART" id="SM00028">
    <property type="entry name" value="TPR"/>
    <property type="match status" value="6"/>
</dbReference>
<dbReference type="PANTHER" id="PTHR24421:SF10">
    <property type="entry name" value="NITRATE_NITRITE SENSOR PROTEIN NARQ"/>
    <property type="match status" value="1"/>
</dbReference>
<keyword evidence="10" id="KW-0812">Transmembrane</keyword>
<evidence type="ECO:0000259" key="12">
    <source>
        <dbReference type="PROSITE" id="PS50109"/>
    </source>
</evidence>
<dbReference type="CDD" id="cd16917">
    <property type="entry name" value="HATPase_UhpB-NarQ-NarX-like"/>
    <property type="match status" value="1"/>
</dbReference>
<feature type="coiled-coil region" evidence="9">
    <location>
        <begin position="374"/>
        <end position="408"/>
    </location>
</feature>
<keyword evidence="9" id="KW-0175">Coiled coil</keyword>
<dbReference type="GO" id="GO:0046983">
    <property type="term" value="F:protein dimerization activity"/>
    <property type="evidence" value="ECO:0007669"/>
    <property type="project" value="InterPro"/>
</dbReference>
<evidence type="ECO:0000313" key="13">
    <source>
        <dbReference type="EMBL" id="RIY11036.1"/>
    </source>
</evidence>
<feature type="chain" id="PRO_5019501211" description="histidine kinase" evidence="11">
    <location>
        <begin position="21"/>
        <end position="611"/>
    </location>
</feature>
<organism evidence="13 14">
    <name type="scientific">Hymenobacter rubripertinctus</name>
    <dbReference type="NCBI Taxonomy" id="2029981"/>
    <lineage>
        <taxon>Bacteria</taxon>
        <taxon>Pseudomonadati</taxon>
        <taxon>Bacteroidota</taxon>
        <taxon>Cytophagia</taxon>
        <taxon>Cytophagales</taxon>
        <taxon>Hymenobacteraceae</taxon>
        <taxon>Hymenobacter</taxon>
    </lineage>
</organism>
<feature type="domain" description="Histidine kinase" evidence="12">
    <location>
        <begin position="520"/>
        <end position="607"/>
    </location>
</feature>
<dbReference type="PROSITE" id="PS50109">
    <property type="entry name" value="HIS_KIN"/>
    <property type="match status" value="1"/>
</dbReference>
<dbReference type="AlphaFoldDB" id="A0A418R0S7"/>
<dbReference type="Gene3D" id="3.30.565.10">
    <property type="entry name" value="Histidine kinase-like ATPase, C-terminal domain"/>
    <property type="match status" value="1"/>
</dbReference>
<dbReference type="SUPFAM" id="SSF48452">
    <property type="entry name" value="TPR-like"/>
    <property type="match status" value="1"/>
</dbReference>
<evidence type="ECO:0000256" key="3">
    <source>
        <dbReference type="ARBA" id="ARBA00022553"/>
    </source>
</evidence>
<keyword evidence="7" id="KW-0067">ATP-binding</keyword>
<evidence type="ECO:0000256" key="11">
    <source>
        <dbReference type="SAM" id="SignalP"/>
    </source>
</evidence>
<protein>
    <recommendedName>
        <fullName evidence="2">histidine kinase</fullName>
        <ecNumber evidence="2">2.7.13.3</ecNumber>
    </recommendedName>
</protein>
<dbReference type="EMBL" id="QYCN01000010">
    <property type="protein sequence ID" value="RIY11036.1"/>
    <property type="molecule type" value="Genomic_DNA"/>
</dbReference>
<dbReference type="Pfam" id="PF02518">
    <property type="entry name" value="HATPase_c"/>
    <property type="match status" value="1"/>
</dbReference>
<dbReference type="RefSeq" id="WP_119655354.1">
    <property type="nucleotide sequence ID" value="NZ_JBHUOI010000009.1"/>
</dbReference>
<feature type="signal peptide" evidence="11">
    <location>
        <begin position="1"/>
        <end position="20"/>
    </location>
</feature>
<evidence type="ECO:0000256" key="2">
    <source>
        <dbReference type="ARBA" id="ARBA00012438"/>
    </source>
</evidence>
<evidence type="ECO:0000256" key="9">
    <source>
        <dbReference type="SAM" id="Coils"/>
    </source>
</evidence>
<keyword evidence="6" id="KW-0418">Kinase</keyword>
<keyword evidence="4" id="KW-0808">Transferase</keyword>
<evidence type="ECO:0000256" key="4">
    <source>
        <dbReference type="ARBA" id="ARBA00022679"/>
    </source>
</evidence>
<dbReference type="Gene3D" id="1.25.40.10">
    <property type="entry name" value="Tetratricopeptide repeat domain"/>
    <property type="match status" value="1"/>
</dbReference>
<dbReference type="InterPro" id="IPR011712">
    <property type="entry name" value="Sig_transdc_His_kin_sub3_dim/P"/>
</dbReference>
<comment type="caution">
    <text evidence="13">The sequence shown here is derived from an EMBL/GenBank/DDBJ whole genome shotgun (WGS) entry which is preliminary data.</text>
</comment>
<dbReference type="InterPro" id="IPR036890">
    <property type="entry name" value="HATPase_C_sf"/>
</dbReference>
<dbReference type="InterPro" id="IPR019734">
    <property type="entry name" value="TPR_rpt"/>
</dbReference>
<reference evidence="13 14" key="1">
    <citation type="submission" date="2018-09" db="EMBL/GenBank/DDBJ databases">
        <authorList>
            <person name="Zeman M."/>
            <person name="Pardy F."/>
        </authorList>
    </citation>
    <scope>NUCLEOTIDE SEQUENCE [LARGE SCALE GENOMIC DNA]</scope>
    <source>
        <strain evidence="13 14">CCM 8852</strain>
    </source>
</reference>
<dbReference type="Gene3D" id="1.20.5.1930">
    <property type="match status" value="1"/>
</dbReference>
<dbReference type="Pfam" id="PF07730">
    <property type="entry name" value="HisKA_3"/>
    <property type="match status" value="1"/>
</dbReference>
<dbReference type="EC" id="2.7.13.3" evidence="2"/>
<keyword evidence="10" id="KW-1133">Transmembrane helix</keyword>
<keyword evidence="10" id="KW-0472">Membrane</keyword>
<dbReference type="PANTHER" id="PTHR24421">
    <property type="entry name" value="NITRATE/NITRITE SENSOR PROTEIN NARX-RELATED"/>
    <property type="match status" value="1"/>
</dbReference>
<dbReference type="SUPFAM" id="SSF55874">
    <property type="entry name" value="ATPase domain of HSP90 chaperone/DNA topoisomerase II/histidine kinase"/>
    <property type="match status" value="1"/>
</dbReference>
<evidence type="ECO:0000256" key="8">
    <source>
        <dbReference type="ARBA" id="ARBA00023012"/>
    </source>
</evidence>
<dbReference type="InterPro" id="IPR050482">
    <property type="entry name" value="Sensor_HK_TwoCompSys"/>
</dbReference>